<evidence type="ECO:0000313" key="6">
    <source>
        <dbReference type="Proteomes" id="UP000306740"/>
    </source>
</evidence>
<sequence>MDVGIRELRDGLSKHLATVRDGHTITVTDHGRPVARIVPVGVPTAFETLVAEGKVTPAARRKATRPAPVKASGTVNDLIDEQRR</sequence>
<dbReference type="SUPFAM" id="SSF143120">
    <property type="entry name" value="YefM-like"/>
    <property type="match status" value="1"/>
</dbReference>
<dbReference type="NCBIfam" id="TIGR01552">
    <property type="entry name" value="phd_fam"/>
    <property type="match status" value="1"/>
</dbReference>
<dbReference type="EMBL" id="VDFR01000002">
    <property type="protein sequence ID" value="TNC52590.1"/>
    <property type="molecule type" value="Genomic_DNA"/>
</dbReference>
<evidence type="ECO:0000256" key="1">
    <source>
        <dbReference type="ARBA" id="ARBA00009981"/>
    </source>
</evidence>
<name>A0A5C4N1Y0_9ACTN</name>
<comment type="function">
    <text evidence="2">Antitoxin component of a type II toxin-antitoxin (TA) system.</text>
</comment>
<dbReference type="Gene3D" id="3.40.1620.10">
    <property type="entry name" value="YefM-like domain"/>
    <property type="match status" value="1"/>
</dbReference>
<evidence type="ECO:0000256" key="3">
    <source>
        <dbReference type="SAM" id="MobiDB-lite"/>
    </source>
</evidence>
<gene>
    <name evidence="5" type="ORF">FHE65_00110</name>
    <name evidence="4" type="ORF">FHE65_00355</name>
</gene>
<dbReference type="PANTHER" id="PTHR35377:SF5">
    <property type="entry name" value="ANTITOXIN VAPB46"/>
    <property type="match status" value="1"/>
</dbReference>
<evidence type="ECO:0000313" key="5">
    <source>
        <dbReference type="EMBL" id="TNC52676.1"/>
    </source>
</evidence>
<dbReference type="RefSeq" id="WP_139104916.1">
    <property type="nucleotide sequence ID" value="NZ_VDFR01000001.1"/>
</dbReference>
<comment type="similarity">
    <text evidence="1 2">Belongs to the phD/YefM antitoxin family.</text>
</comment>
<dbReference type="Pfam" id="PF02604">
    <property type="entry name" value="PhdYeFM_antitox"/>
    <property type="match status" value="1"/>
</dbReference>
<reference evidence="5 6" key="1">
    <citation type="submission" date="2019-05" db="EMBL/GenBank/DDBJ databases">
        <title>Mumia sp. nov., isolated from the intestinal contents of plateau pika (Ochotona curzoniae) in the Qinghai-Tibet plateau of China.</title>
        <authorList>
            <person name="Tian Z."/>
        </authorList>
    </citation>
    <scope>NUCLEOTIDE SEQUENCE [LARGE SCALE GENOMIC DNA]</scope>
    <source>
        <strain evidence="6">527</strain>
        <strain evidence="5">Z527</strain>
    </source>
</reference>
<protein>
    <recommendedName>
        <fullName evidence="2">Antitoxin</fullName>
    </recommendedName>
</protein>
<accession>A0A5C4N1Y0</accession>
<dbReference type="GO" id="GO:0097351">
    <property type="term" value="F:toxin sequestering activity"/>
    <property type="evidence" value="ECO:0007669"/>
    <property type="project" value="TreeGrafter"/>
</dbReference>
<organism evidence="5 6">
    <name type="scientific">Mumia zhuanghuii</name>
    <dbReference type="NCBI Taxonomy" id="2585211"/>
    <lineage>
        <taxon>Bacteria</taxon>
        <taxon>Bacillati</taxon>
        <taxon>Actinomycetota</taxon>
        <taxon>Actinomycetes</taxon>
        <taxon>Propionibacteriales</taxon>
        <taxon>Nocardioidaceae</taxon>
        <taxon>Mumia</taxon>
    </lineage>
</organism>
<dbReference type="OrthoDB" id="557859at2"/>
<evidence type="ECO:0000256" key="2">
    <source>
        <dbReference type="RuleBase" id="RU362080"/>
    </source>
</evidence>
<dbReference type="AlphaFoldDB" id="A0A5C4N1Y0"/>
<proteinExistence type="inferred from homology"/>
<feature type="region of interest" description="Disordered" evidence="3">
    <location>
        <begin position="57"/>
        <end position="84"/>
    </location>
</feature>
<dbReference type="EMBL" id="VDFR01000001">
    <property type="protein sequence ID" value="TNC52676.1"/>
    <property type="molecule type" value="Genomic_DNA"/>
</dbReference>
<evidence type="ECO:0000313" key="4">
    <source>
        <dbReference type="EMBL" id="TNC52590.1"/>
    </source>
</evidence>
<dbReference type="InterPro" id="IPR006442">
    <property type="entry name" value="Antitoxin_Phd/YefM"/>
</dbReference>
<dbReference type="Proteomes" id="UP000306740">
    <property type="component" value="Unassembled WGS sequence"/>
</dbReference>
<dbReference type="PANTHER" id="PTHR35377">
    <property type="entry name" value="ANTITOXIN VAPB49-RELATED-RELATED"/>
    <property type="match status" value="1"/>
</dbReference>
<dbReference type="InterPro" id="IPR036165">
    <property type="entry name" value="YefM-like_sf"/>
</dbReference>
<dbReference type="InterPro" id="IPR051416">
    <property type="entry name" value="phD-YefM_TA_antitoxins"/>
</dbReference>
<comment type="caution">
    <text evidence="5">The sequence shown here is derived from an EMBL/GenBank/DDBJ whole genome shotgun (WGS) entry which is preliminary data.</text>
</comment>